<evidence type="ECO:0000256" key="1">
    <source>
        <dbReference type="SAM" id="Phobius"/>
    </source>
</evidence>
<evidence type="ECO:0000313" key="4">
    <source>
        <dbReference type="Proteomes" id="UP001198901"/>
    </source>
</evidence>
<dbReference type="SUPFAM" id="SSF51905">
    <property type="entry name" value="FAD/NAD(P)-binding domain"/>
    <property type="match status" value="1"/>
</dbReference>
<dbReference type="PANTHER" id="PTHR42841">
    <property type="entry name" value="AMINE OXIDASE"/>
    <property type="match status" value="1"/>
</dbReference>
<reference evidence="4" key="1">
    <citation type="submission" date="2023-07" db="EMBL/GenBank/DDBJ databases">
        <authorList>
            <person name="Yue Y."/>
        </authorList>
    </citation>
    <scope>NUCLEOTIDE SEQUENCE [LARGE SCALE GENOMIC DNA]</scope>
    <source>
        <strain evidence="4">D23</strain>
    </source>
</reference>
<organism evidence="3 4">
    <name type="scientific">Winogradskyella alexanderae</name>
    <dbReference type="NCBI Taxonomy" id="2877123"/>
    <lineage>
        <taxon>Bacteria</taxon>
        <taxon>Pseudomonadati</taxon>
        <taxon>Bacteroidota</taxon>
        <taxon>Flavobacteriia</taxon>
        <taxon>Flavobacteriales</taxon>
        <taxon>Flavobacteriaceae</taxon>
        <taxon>Winogradskyella</taxon>
    </lineage>
</organism>
<dbReference type="Proteomes" id="UP001198901">
    <property type="component" value="Unassembled WGS sequence"/>
</dbReference>
<dbReference type="Gene3D" id="3.90.660.10">
    <property type="match status" value="1"/>
</dbReference>
<accession>A0ABS7XTG2</accession>
<feature type="transmembrane region" description="Helical" evidence="1">
    <location>
        <begin position="6"/>
        <end position="24"/>
    </location>
</feature>
<evidence type="ECO:0000259" key="2">
    <source>
        <dbReference type="Pfam" id="PF01593"/>
    </source>
</evidence>
<gene>
    <name evidence="3" type="ORF">LBU54_09225</name>
</gene>
<dbReference type="InterPro" id="IPR036188">
    <property type="entry name" value="FAD/NAD-bd_sf"/>
</dbReference>
<dbReference type="Gene3D" id="3.50.50.60">
    <property type="entry name" value="FAD/NAD(P)-binding domain"/>
    <property type="match status" value="2"/>
</dbReference>
<dbReference type="Pfam" id="PF01593">
    <property type="entry name" value="Amino_oxidase"/>
    <property type="match status" value="1"/>
</dbReference>
<keyword evidence="1" id="KW-0812">Transmembrane</keyword>
<dbReference type="EMBL" id="JAIUJR010000005">
    <property type="protein sequence ID" value="MCA0132764.1"/>
    <property type="molecule type" value="Genomic_DNA"/>
</dbReference>
<dbReference type="InterPro" id="IPR002937">
    <property type="entry name" value="Amino_oxidase"/>
</dbReference>
<keyword evidence="4" id="KW-1185">Reference proteome</keyword>
<dbReference type="RefSeq" id="WP_224528606.1">
    <property type="nucleotide sequence ID" value="NZ_JAIUJR010000005.1"/>
</dbReference>
<sequence length="426" mass="48351">MEREEYIIYIIGAGISGLIAAKVLEENGYRPIILEASDRVGGRIKTDIVEGYQLDQGFQVLLDAYPMAKLHLDYKALKLQEFLPGAVIFSEGKSQTIGDPLRDIRLLWPTITANVGTLSDKLKILKLNTQLKKKSINEIFGSVSKSTLDYLKEYGFSDRIISKFFKPFFTGIFLEPELRTSSIMFEFIYKMFGEGLATLPLEGIGAISNQLQSNLNNTEIRFNTKVKEVRDNKLILENDDQLETHFTIIATAPNQFVTNLKDQKTDWKSCFNLYFEVEKRSINKPLIGLVANEEALINNVFFHNSLKTKHKGESELLSVTVVKQHELDQTELIKRVEEELKQYCKIDNVKFLKSYHIKQALPDIEHLQYEISPTETQLKPNIYLAGDHLLNGSLNAAMLSGERAAQGLIMSLEDGLVVENISSEYI</sequence>
<protein>
    <submittedName>
        <fullName evidence="3">FAD-dependent oxidoreductase</fullName>
    </submittedName>
</protein>
<keyword evidence="1" id="KW-1133">Transmembrane helix</keyword>
<comment type="caution">
    <text evidence="3">The sequence shown here is derived from an EMBL/GenBank/DDBJ whole genome shotgun (WGS) entry which is preliminary data.</text>
</comment>
<feature type="domain" description="Amine oxidase" evidence="2">
    <location>
        <begin position="15"/>
        <end position="408"/>
    </location>
</feature>
<keyword evidence="1" id="KW-0472">Membrane</keyword>
<evidence type="ECO:0000313" key="3">
    <source>
        <dbReference type="EMBL" id="MCA0132764.1"/>
    </source>
</evidence>
<proteinExistence type="predicted"/>
<name>A0ABS7XTG2_9FLAO</name>